<keyword evidence="5" id="KW-0949">S-adenosyl-L-methionine</keyword>
<dbReference type="RefSeq" id="WP_315653226.1">
    <property type="nucleotide sequence ID" value="NZ_JAVXZY010000014.1"/>
</dbReference>
<dbReference type="EMBL" id="JAVXZY010000014">
    <property type="protein sequence ID" value="MDT9002332.1"/>
    <property type="molecule type" value="Genomic_DNA"/>
</dbReference>
<keyword evidence="11" id="KW-1185">Reference proteome</keyword>
<dbReference type="GO" id="GO:0032259">
    <property type="term" value="P:methylation"/>
    <property type="evidence" value="ECO:0007669"/>
    <property type="project" value="UniProtKB-KW"/>
</dbReference>
<feature type="domain" description="N6 adenine-specific DNA methyltransferase N-terminal" evidence="9">
    <location>
        <begin position="12"/>
        <end position="128"/>
    </location>
</feature>
<evidence type="ECO:0000256" key="4">
    <source>
        <dbReference type="ARBA" id="ARBA00022679"/>
    </source>
</evidence>
<comment type="caution">
    <text evidence="10">The sequence shown here is derived from an EMBL/GenBank/DDBJ whole genome shotgun (WGS) entry which is preliminary data.</text>
</comment>
<dbReference type="Pfam" id="PF12161">
    <property type="entry name" value="HsdM_N"/>
    <property type="match status" value="1"/>
</dbReference>
<dbReference type="InterPro" id="IPR003356">
    <property type="entry name" value="DNA_methylase_A-5"/>
</dbReference>
<accession>A0ABU3PJJ3</accession>
<proteinExistence type="inferred from homology"/>
<dbReference type="PANTHER" id="PTHR42933:SF4">
    <property type="entry name" value="TYPE I RESTRICTION ENZYME ECOKI METHYLASE SUBUNIT"/>
    <property type="match status" value="1"/>
</dbReference>
<keyword evidence="6" id="KW-0680">Restriction system</keyword>
<evidence type="ECO:0000256" key="3">
    <source>
        <dbReference type="ARBA" id="ARBA00022603"/>
    </source>
</evidence>
<protein>
    <recommendedName>
        <fullName evidence="2">site-specific DNA-methyltransferase (adenine-specific)</fullName>
        <ecNumber evidence="2">2.1.1.72</ecNumber>
    </recommendedName>
</protein>
<evidence type="ECO:0000313" key="11">
    <source>
        <dbReference type="Proteomes" id="UP001246372"/>
    </source>
</evidence>
<evidence type="ECO:0000256" key="1">
    <source>
        <dbReference type="ARBA" id="ARBA00006594"/>
    </source>
</evidence>
<evidence type="ECO:0000256" key="2">
    <source>
        <dbReference type="ARBA" id="ARBA00011900"/>
    </source>
</evidence>
<dbReference type="Gene3D" id="1.20.1260.30">
    <property type="match status" value="1"/>
</dbReference>
<comment type="catalytic activity">
    <reaction evidence="7">
        <text>a 2'-deoxyadenosine in DNA + S-adenosyl-L-methionine = an N(6)-methyl-2'-deoxyadenosine in DNA + S-adenosyl-L-homocysteine + H(+)</text>
        <dbReference type="Rhea" id="RHEA:15197"/>
        <dbReference type="Rhea" id="RHEA-COMP:12418"/>
        <dbReference type="Rhea" id="RHEA-COMP:12419"/>
        <dbReference type="ChEBI" id="CHEBI:15378"/>
        <dbReference type="ChEBI" id="CHEBI:57856"/>
        <dbReference type="ChEBI" id="CHEBI:59789"/>
        <dbReference type="ChEBI" id="CHEBI:90615"/>
        <dbReference type="ChEBI" id="CHEBI:90616"/>
        <dbReference type="EC" id="2.1.1.72"/>
    </reaction>
</comment>
<evidence type="ECO:0000256" key="5">
    <source>
        <dbReference type="ARBA" id="ARBA00022691"/>
    </source>
</evidence>
<dbReference type="EC" id="2.1.1.72" evidence="2"/>
<feature type="domain" description="DNA methylase adenine-specific" evidence="8">
    <location>
        <begin position="140"/>
        <end position="411"/>
    </location>
</feature>
<dbReference type="InterPro" id="IPR022749">
    <property type="entry name" value="D12N6_MeTrfase_N"/>
</dbReference>
<evidence type="ECO:0000259" key="9">
    <source>
        <dbReference type="Pfam" id="PF12161"/>
    </source>
</evidence>
<name>A0ABU3PJJ3_9BURK</name>
<evidence type="ECO:0000256" key="7">
    <source>
        <dbReference type="ARBA" id="ARBA00047942"/>
    </source>
</evidence>
<dbReference type="InterPro" id="IPR029063">
    <property type="entry name" value="SAM-dependent_MTases_sf"/>
</dbReference>
<dbReference type="InterPro" id="IPR038333">
    <property type="entry name" value="T1MK-like_N_sf"/>
</dbReference>
<dbReference type="GO" id="GO:0008168">
    <property type="term" value="F:methyltransferase activity"/>
    <property type="evidence" value="ECO:0007669"/>
    <property type="project" value="UniProtKB-KW"/>
</dbReference>
<evidence type="ECO:0000256" key="6">
    <source>
        <dbReference type="ARBA" id="ARBA00022747"/>
    </source>
</evidence>
<comment type="similarity">
    <text evidence="1">Belongs to the N(4)/N(6)-methyltransferase family.</text>
</comment>
<reference evidence="10" key="1">
    <citation type="submission" date="2023-09" db="EMBL/GenBank/DDBJ databases">
        <title>Paucibacter sp. APW11 Genome sequencing and assembly.</title>
        <authorList>
            <person name="Kim I."/>
        </authorList>
    </citation>
    <scope>NUCLEOTIDE SEQUENCE</scope>
    <source>
        <strain evidence="10">APW11</strain>
    </source>
</reference>
<dbReference type="Proteomes" id="UP001246372">
    <property type="component" value="Unassembled WGS sequence"/>
</dbReference>
<dbReference type="InterPro" id="IPR051537">
    <property type="entry name" value="DNA_Adenine_Mtase"/>
</dbReference>
<dbReference type="Pfam" id="PF02384">
    <property type="entry name" value="N6_Mtase"/>
    <property type="match status" value="1"/>
</dbReference>
<evidence type="ECO:0000259" key="8">
    <source>
        <dbReference type="Pfam" id="PF02384"/>
    </source>
</evidence>
<evidence type="ECO:0000313" key="10">
    <source>
        <dbReference type="EMBL" id="MDT9002332.1"/>
    </source>
</evidence>
<dbReference type="Gene3D" id="3.40.50.150">
    <property type="entry name" value="Vaccinia Virus protein VP39"/>
    <property type="match status" value="1"/>
</dbReference>
<organism evidence="10 11">
    <name type="scientific">Roseateles aquae</name>
    <dbReference type="NCBI Taxonomy" id="3077235"/>
    <lineage>
        <taxon>Bacteria</taxon>
        <taxon>Pseudomonadati</taxon>
        <taxon>Pseudomonadota</taxon>
        <taxon>Betaproteobacteria</taxon>
        <taxon>Burkholderiales</taxon>
        <taxon>Sphaerotilaceae</taxon>
        <taxon>Roseateles</taxon>
    </lineage>
</organism>
<sequence length="536" mass="59756">MAHSPQIAHDIGAKLWSLCHVLRDDGVTYHQYLSELTYLLFLKMMKETGQEERLQVWKPEDPKKKTGPKAQMAGTRWDDLKSASAPDRLDLYKEMLLDYGLHGRGAVQQIYANANTFITKPATLSKLVTDIDALDWYSVQRDDLGDLYEDLLERNATEKKSGAGQYFTPRHLIDSIVTVMQPQLGDVIQDPAAGTCGFLIAANNYLRAHNDFDSLPEEDQRRYRHSTFYGMELVQDTHRLALMNMLLHGIEGGVSYGDTLGEEGTQLRAATLILSNPPFGTKKGGGLPTRKDLTYETSNKQFAFLQHIYRNLAPGGRAAVVLPDNVLFESNVGTSVRRDLMDKCNLHTILRLPTGIFYAQGVKTNVLFFTKGEKTDKGNTQEVWVYDMRANMPQFGKRTPFTRDYFRTAADAPADVPRDKFEDVFGPDPKGGPAALAQRVDTGETGRWRCFSRQQIAGRGDNLDLAWLKDDSAASAEQQREDPALLARLAMREMNAALTELRALVEALGEDPDLDLDELLLTDEAADESASEGAGA</sequence>
<dbReference type="PANTHER" id="PTHR42933">
    <property type="entry name" value="SLR6095 PROTEIN"/>
    <property type="match status" value="1"/>
</dbReference>
<dbReference type="SUPFAM" id="SSF53335">
    <property type="entry name" value="S-adenosyl-L-methionine-dependent methyltransferases"/>
    <property type="match status" value="1"/>
</dbReference>
<keyword evidence="3 10" id="KW-0489">Methyltransferase</keyword>
<gene>
    <name evidence="10" type="ORF">RQP53_23830</name>
</gene>
<dbReference type="PRINTS" id="PR00507">
    <property type="entry name" value="N12N6MTFRASE"/>
</dbReference>
<keyword evidence="4" id="KW-0808">Transferase</keyword>